<proteinExistence type="predicted"/>
<keyword evidence="8 10" id="KW-0472">Membrane</keyword>
<feature type="transmembrane region" description="Helical" evidence="10">
    <location>
        <begin position="319"/>
        <end position="336"/>
    </location>
</feature>
<dbReference type="InterPro" id="IPR013013">
    <property type="entry name" value="PTS_EIIC_1"/>
</dbReference>
<feature type="compositionally biased region" description="Basic and acidic residues" evidence="9">
    <location>
        <begin position="451"/>
        <end position="466"/>
    </location>
</feature>
<dbReference type="RefSeq" id="WP_153536721.1">
    <property type="nucleotide sequence ID" value="NZ_WEGH01000003.1"/>
</dbReference>
<evidence type="ECO:0000256" key="2">
    <source>
        <dbReference type="ARBA" id="ARBA00022448"/>
    </source>
</evidence>
<keyword evidence="4" id="KW-0762">Sugar transport</keyword>
<feature type="transmembrane region" description="Helical" evidence="10">
    <location>
        <begin position="193"/>
        <end position="213"/>
    </location>
</feature>
<protein>
    <submittedName>
        <fullName evidence="12">PTS system glucose-specific EIICB component</fullName>
    </submittedName>
</protein>
<comment type="subcellular location">
    <subcellularLocation>
        <location evidence="1">Cell membrane</location>
        <topology evidence="1">Multi-pass membrane protein</topology>
    </subcellularLocation>
</comment>
<name>A0A7K0C126_9ACTN</name>
<organism evidence="12 13">
    <name type="scientific">Actinomadura macrotermitis</name>
    <dbReference type="NCBI Taxonomy" id="2585200"/>
    <lineage>
        <taxon>Bacteria</taxon>
        <taxon>Bacillati</taxon>
        <taxon>Actinomycetota</taxon>
        <taxon>Actinomycetes</taxon>
        <taxon>Streptosporangiales</taxon>
        <taxon>Thermomonosporaceae</taxon>
        <taxon>Actinomadura</taxon>
    </lineage>
</organism>
<accession>A0A7K0C126</accession>
<evidence type="ECO:0000256" key="9">
    <source>
        <dbReference type="SAM" id="MobiDB-lite"/>
    </source>
</evidence>
<feature type="transmembrane region" description="Helical" evidence="10">
    <location>
        <begin position="342"/>
        <end position="366"/>
    </location>
</feature>
<evidence type="ECO:0000313" key="13">
    <source>
        <dbReference type="Proteomes" id="UP000487268"/>
    </source>
</evidence>
<evidence type="ECO:0000256" key="10">
    <source>
        <dbReference type="SAM" id="Phobius"/>
    </source>
</evidence>
<feature type="transmembrane region" description="Helical" evidence="10">
    <location>
        <begin position="105"/>
        <end position="124"/>
    </location>
</feature>
<evidence type="ECO:0000256" key="3">
    <source>
        <dbReference type="ARBA" id="ARBA00022475"/>
    </source>
</evidence>
<keyword evidence="13" id="KW-1185">Reference proteome</keyword>
<keyword evidence="6 10" id="KW-0812">Transmembrane</keyword>
<evidence type="ECO:0000313" key="12">
    <source>
        <dbReference type="EMBL" id="MQY07100.1"/>
    </source>
</evidence>
<keyword evidence="5" id="KW-0598">Phosphotransferase system</keyword>
<dbReference type="GO" id="GO:0090563">
    <property type="term" value="F:protein-phosphocysteine-sugar phosphotransferase activity"/>
    <property type="evidence" value="ECO:0007669"/>
    <property type="project" value="TreeGrafter"/>
</dbReference>
<dbReference type="OrthoDB" id="9797715at2"/>
<keyword evidence="7 10" id="KW-1133">Transmembrane helix</keyword>
<feature type="transmembrane region" description="Helical" evidence="10">
    <location>
        <begin position="290"/>
        <end position="312"/>
    </location>
</feature>
<dbReference type="AlphaFoldDB" id="A0A7K0C126"/>
<keyword evidence="3" id="KW-1003">Cell membrane</keyword>
<feature type="transmembrane region" description="Helical" evidence="10">
    <location>
        <begin position="396"/>
        <end position="418"/>
    </location>
</feature>
<dbReference type="PANTHER" id="PTHR30009">
    <property type="entry name" value="CYTOCHROME C-TYPE SYNTHESIS PROTEIN AND PTS TRANSMEMBRANE COMPONENT"/>
    <property type="match status" value="1"/>
</dbReference>
<dbReference type="GO" id="GO:0009401">
    <property type="term" value="P:phosphoenolpyruvate-dependent sugar phosphotransferase system"/>
    <property type="evidence" value="ECO:0007669"/>
    <property type="project" value="UniProtKB-KW"/>
</dbReference>
<comment type="caution">
    <text evidence="12">The sequence shown here is derived from an EMBL/GenBank/DDBJ whole genome shotgun (WGS) entry which is preliminary data.</text>
</comment>
<feature type="transmembrane region" description="Helical" evidence="10">
    <location>
        <begin position="156"/>
        <end position="173"/>
    </location>
</feature>
<dbReference type="PANTHER" id="PTHR30009:SF4">
    <property type="entry name" value="PTS SYSTEM N-ACETYLGLUCOSAMINE-SPECIFIC EIICBA COMPONENT"/>
    <property type="match status" value="1"/>
</dbReference>
<evidence type="ECO:0000256" key="6">
    <source>
        <dbReference type="ARBA" id="ARBA00022692"/>
    </source>
</evidence>
<dbReference type="Pfam" id="PF02378">
    <property type="entry name" value="PTS_EIIC"/>
    <property type="match status" value="1"/>
</dbReference>
<evidence type="ECO:0000256" key="5">
    <source>
        <dbReference type="ARBA" id="ARBA00022683"/>
    </source>
</evidence>
<feature type="region of interest" description="Disordered" evidence="9">
    <location>
        <begin position="427"/>
        <end position="466"/>
    </location>
</feature>
<dbReference type="GO" id="GO:0005886">
    <property type="term" value="C:plasma membrane"/>
    <property type="evidence" value="ECO:0007669"/>
    <property type="project" value="UniProtKB-SubCell"/>
</dbReference>
<sequence>MSATTAVDGSAAPRRGSSALAVLQRIGRSLMLPIAVLPAAGLLLRLGQPDVIGENKDAWLNFSGADRVAEIFGAAGGALFDWLPLLFAVGVAVGFAKKSDGSTGLAAVVGYLVFHYVSMTMFFHSSELRPRVVKRLFDPDNPGKPKEVLDLAASNPTKVLGGIVIGITAALLYQRFYRIKLPAWLAFFGGRRFVPIITSFAAVLLGLVFGWVWPVLGGWLNSFGTWMAENSTIGAGIYGVINRLLLPLGLHHIVNNVVWTQIPECTVGGKVYSGDLNCYLQGQDGAGWSMAGYFPVLMFALPAAALAIWRAAPAHRRPAVGGIMISAALTAFVTGITEPIEFSFIFVAPVLFGVHALLTGVSMALASAFGMKLGFSFSAGAIDMLINGSKSNTHNLLGLIAMGLVYAVVYYLLFTVLIRKLNIATPGREPEGEESVAADPAAAPEVAAAAKDGKVTKKGEKDTVTP</sequence>
<evidence type="ECO:0000256" key="1">
    <source>
        <dbReference type="ARBA" id="ARBA00004651"/>
    </source>
</evidence>
<feature type="domain" description="PTS EIIC type-1" evidence="11">
    <location>
        <begin position="17"/>
        <end position="430"/>
    </location>
</feature>
<feature type="transmembrane region" description="Helical" evidence="10">
    <location>
        <begin position="68"/>
        <end position="93"/>
    </location>
</feature>
<dbReference type="PROSITE" id="PS51103">
    <property type="entry name" value="PTS_EIIC_TYPE_1"/>
    <property type="match status" value="1"/>
</dbReference>
<dbReference type="InterPro" id="IPR050429">
    <property type="entry name" value="PTS_Glucose_EIICBA"/>
</dbReference>
<dbReference type="EMBL" id="WEGH01000003">
    <property type="protein sequence ID" value="MQY07100.1"/>
    <property type="molecule type" value="Genomic_DNA"/>
</dbReference>
<dbReference type="InterPro" id="IPR003352">
    <property type="entry name" value="PTS_EIIC"/>
</dbReference>
<evidence type="ECO:0000256" key="7">
    <source>
        <dbReference type="ARBA" id="ARBA00022989"/>
    </source>
</evidence>
<evidence type="ECO:0000256" key="8">
    <source>
        <dbReference type="ARBA" id="ARBA00023136"/>
    </source>
</evidence>
<reference evidence="12 13" key="1">
    <citation type="submission" date="2019-10" db="EMBL/GenBank/DDBJ databases">
        <title>Actinomadura rubteroloni sp. nov. and Actinomadura macrotermitis sp. nov., isolated from the gut of fungus growing-termite Macrotermes natalensis.</title>
        <authorList>
            <person name="Benndorf R."/>
            <person name="Martin K."/>
            <person name="Kuefner M."/>
            <person name="De Beer W."/>
            <person name="Kaster A.-K."/>
            <person name="Vollmers J."/>
            <person name="Poulsen M."/>
            <person name="Beemelmanns C."/>
        </authorList>
    </citation>
    <scope>NUCLEOTIDE SEQUENCE [LARGE SCALE GENOMIC DNA]</scope>
    <source>
        <strain evidence="12 13">RB68</strain>
    </source>
</reference>
<feature type="transmembrane region" description="Helical" evidence="10">
    <location>
        <begin position="373"/>
        <end position="390"/>
    </location>
</feature>
<dbReference type="GO" id="GO:0008982">
    <property type="term" value="F:protein-N(PI)-phosphohistidine-sugar phosphotransferase activity"/>
    <property type="evidence" value="ECO:0007669"/>
    <property type="project" value="InterPro"/>
</dbReference>
<keyword evidence="2" id="KW-0813">Transport</keyword>
<dbReference type="Proteomes" id="UP000487268">
    <property type="component" value="Unassembled WGS sequence"/>
</dbReference>
<dbReference type="GO" id="GO:0015764">
    <property type="term" value="P:N-acetylglucosamine transport"/>
    <property type="evidence" value="ECO:0007669"/>
    <property type="project" value="TreeGrafter"/>
</dbReference>
<evidence type="ECO:0000256" key="4">
    <source>
        <dbReference type="ARBA" id="ARBA00022597"/>
    </source>
</evidence>
<gene>
    <name evidence="12" type="primary">ptsG_3</name>
    <name evidence="12" type="ORF">ACRB68_51990</name>
</gene>
<evidence type="ECO:0000259" key="11">
    <source>
        <dbReference type="PROSITE" id="PS51103"/>
    </source>
</evidence>
<feature type="compositionally biased region" description="Low complexity" evidence="9">
    <location>
        <begin position="437"/>
        <end position="450"/>
    </location>
</feature>